<dbReference type="EMBL" id="SOEO01000002">
    <property type="protein sequence ID" value="TDX84038.1"/>
    <property type="molecule type" value="Genomic_DNA"/>
</dbReference>
<feature type="region of interest" description="Disordered" evidence="1">
    <location>
        <begin position="193"/>
        <end position="214"/>
    </location>
</feature>
<evidence type="ECO:0000313" key="2">
    <source>
        <dbReference type="EMBL" id="TDX84038.1"/>
    </source>
</evidence>
<dbReference type="RefSeq" id="WP_133944087.1">
    <property type="nucleotide sequence ID" value="NZ_SOEO01000002.1"/>
</dbReference>
<protein>
    <submittedName>
        <fullName evidence="2">Uncharacterized protein</fullName>
    </submittedName>
</protein>
<evidence type="ECO:0000256" key="1">
    <source>
        <dbReference type="SAM" id="MobiDB-lite"/>
    </source>
</evidence>
<keyword evidence="3" id="KW-1185">Reference proteome</keyword>
<sequence length="214" mass="25625">MTKDSDSTFIKYQKDRCEFFKVSEIQNIDSKFIFRFWTDSYVLEIKKNEDQIFGSLIFSVEDTNIKKNYFRKEFVLDRKKTEKIYNKITDENFNLPNLKWESGFDGNLFIYEIKNFNFYDYKSYATCCNDISEAKKHLELNDFITSLIDIKEISNTFSNQIPFVCYKNYNGAYGTCKVEELKTNKKIRKYNRSKKLSQCKPSEQRPKIQTFKTS</sequence>
<comment type="caution">
    <text evidence="2">The sequence shown here is derived from an EMBL/GenBank/DDBJ whole genome shotgun (WGS) entry which is preliminary data.</text>
</comment>
<reference evidence="2 3" key="1">
    <citation type="submission" date="2019-03" db="EMBL/GenBank/DDBJ databases">
        <title>Genomic Encyclopedia of Type Strains, Phase III (KMG-III): the genomes of soil and plant-associated and newly described type strains.</title>
        <authorList>
            <person name="Whitman W."/>
        </authorList>
    </citation>
    <scope>NUCLEOTIDE SEQUENCE [LARGE SCALE GENOMIC DNA]</scope>
    <source>
        <strain evidence="2 3">CGMCC 1.12802</strain>
    </source>
</reference>
<gene>
    <name evidence="2" type="ORF">B0I22_1632</name>
</gene>
<dbReference type="Proteomes" id="UP000295313">
    <property type="component" value="Unassembled WGS sequence"/>
</dbReference>
<dbReference type="AlphaFoldDB" id="A0A4R8IE93"/>
<name>A0A4R8IE93_9FLAO</name>
<proteinExistence type="predicted"/>
<evidence type="ECO:0000313" key="3">
    <source>
        <dbReference type="Proteomes" id="UP000295313"/>
    </source>
</evidence>
<accession>A0A4R8IE93</accession>
<organism evidence="2 3">
    <name type="scientific">Epilithonimonas xixisoli</name>
    <dbReference type="NCBI Taxonomy" id="1476462"/>
    <lineage>
        <taxon>Bacteria</taxon>
        <taxon>Pseudomonadati</taxon>
        <taxon>Bacteroidota</taxon>
        <taxon>Flavobacteriia</taxon>
        <taxon>Flavobacteriales</taxon>
        <taxon>Weeksellaceae</taxon>
        <taxon>Chryseobacterium group</taxon>
        <taxon>Epilithonimonas</taxon>
    </lineage>
</organism>